<reference evidence="2" key="1">
    <citation type="submission" date="2023-05" db="EMBL/GenBank/DDBJ databases">
        <title>Metabolic capabilities are highly conserved among human nasal-associated Corynebacterium species in pangenomic analyses.</title>
        <authorList>
            <person name="Tran T.H."/>
            <person name="Roberts A.Q."/>
            <person name="Escapa I.F."/>
            <person name="Gao W."/>
            <person name="Conlan S."/>
            <person name="Kong H."/>
            <person name="Segre J.A."/>
            <person name="Kelly M.S."/>
            <person name="Lemon K.P."/>
        </authorList>
    </citation>
    <scope>NUCLEOTIDE SEQUENCE</scope>
    <source>
        <strain evidence="2">KPL2618</strain>
    </source>
</reference>
<evidence type="ECO:0000313" key="2">
    <source>
        <dbReference type="EMBL" id="MDK4334151.1"/>
    </source>
</evidence>
<gene>
    <name evidence="2" type="ORF">QPX58_01795</name>
</gene>
<evidence type="ECO:0000313" key="3">
    <source>
        <dbReference type="Proteomes" id="UP001230317"/>
    </source>
</evidence>
<keyword evidence="1" id="KW-1133">Transmembrane helix</keyword>
<proteinExistence type="predicted"/>
<organism evidence="2 3">
    <name type="scientific">Corynebacterium accolens</name>
    <dbReference type="NCBI Taxonomy" id="38284"/>
    <lineage>
        <taxon>Bacteria</taxon>
        <taxon>Bacillati</taxon>
        <taxon>Actinomycetota</taxon>
        <taxon>Actinomycetes</taxon>
        <taxon>Mycobacteriales</taxon>
        <taxon>Corynebacteriaceae</taxon>
        <taxon>Corynebacterium</taxon>
    </lineage>
</organism>
<keyword evidence="1" id="KW-0812">Transmembrane</keyword>
<dbReference type="RefSeq" id="WP_005280019.1">
    <property type="nucleotide sequence ID" value="NZ_CP046605.1"/>
</dbReference>
<dbReference type="AlphaFoldDB" id="A0AAP4BW11"/>
<dbReference type="EMBL" id="JASNVU010000002">
    <property type="protein sequence ID" value="MDK4334151.1"/>
    <property type="molecule type" value="Genomic_DNA"/>
</dbReference>
<protein>
    <submittedName>
        <fullName evidence="2">Uncharacterized protein</fullName>
    </submittedName>
</protein>
<sequence>MRFTLISIATAIIMTLAGASAFFIPAFIAVGIAIDGNNRKNRTA</sequence>
<accession>A0AAP4BW11</accession>
<evidence type="ECO:0000256" key="1">
    <source>
        <dbReference type="SAM" id="Phobius"/>
    </source>
</evidence>
<name>A0AAP4BW11_9CORY</name>
<keyword evidence="1" id="KW-0472">Membrane</keyword>
<comment type="caution">
    <text evidence="2">The sequence shown here is derived from an EMBL/GenBank/DDBJ whole genome shotgun (WGS) entry which is preliminary data.</text>
</comment>
<dbReference type="Proteomes" id="UP001230317">
    <property type="component" value="Unassembled WGS sequence"/>
</dbReference>
<dbReference type="GeneID" id="81676370"/>
<feature type="transmembrane region" description="Helical" evidence="1">
    <location>
        <begin position="6"/>
        <end position="34"/>
    </location>
</feature>